<evidence type="ECO:0000313" key="2">
    <source>
        <dbReference type="EMBL" id="MSN96136.1"/>
    </source>
</evidence>
<evidence type="ECO:0000313" key="3">
    <source>
        <dbReference type="Proteomes" id="UP000476338"/>
    </source>
</evidence>
<dbReference type="EMBL" id="VWSJ01000007">
    <property type="protein sequence ID" value="MSN96136.1"/>
    <property type="molecule type" value="Genomic_DNA"/>
</dbReference>
<dbReference type="RefSeq" id="WP_326833079.1">
    <property type="nucleotide sequence ID" value="NZ_VWSJ01000007.1"/>
</dbReference>
<evidence type="ECO:0008006" key="4">
    <source>
        <dbReference type="Google" id="ProtNLM"/>
    </source>
</evidence>
<keyword evidence="1" id="KW-0472">Membrane</keyword>
<reference evidence="2 3" key="1">
    <citation type="submission" date="2019-09" db="EMBL/GenBank/DDBJ databases">
        <authorList>
            <person name="Silva M."/>
            <person name="Pereira G."/>
            <person name="Lopes-Da-Costa L."/>
            <person name="Silva E."/>
        </authorList>
    </citation>
    <scope>NUCLEOTIDE SEQUENCE [LARGE SCALE GENOMIC DNA]</scope>
    <source>
        <strain evidence="2 3">FMV-PI01</strain>
    </source>
</reference>
<keyword evidence="1" id="KW-0812">Transmembrane</keyword>
<name>A0A6L5WH14_9BACT</name>
<comment type="caution">
    <text evidence="2">The sequence shown here is derived from an EMBL/GenBank/DDBJ whole genome shotgun (WGS) entry which is preliminary data.</text>
</comment>
<keyword evidence="1" id="KW-1133">Transmembrane helix</keyword>
<protein>
    <recommendedName>
        <fullName evidence="4">TPM domain-containing protein</fullName>
    </recommendedName>
</protein>
<organism evidence="2 3">
    <name type="scientific">Campylobacter portucalensis</name>
    <dbReference type="NCBI Taxonomy" id="2608384"/>
    <lineage>
        <taxon>Bacteria</taxon>
        <taxon>Pseudomonadati</taxon>
        <taxon>Campylobacterota</taxon>
        <taxon>Epsilonproteobacteria</taxon>
        <taxon>Campylobacterales</taxon>
        <taxon>Campylobacteraceae</taxon>
        <taxon>Campylobacter</taxon>
    </lineage>
</organism>
<accession>A0A6L5WH14</accession>
<proteinExistence type="predicted"/>
<evidence type="ECO:0000256" key="1">
    <source>
        <dbReference type="SAM" id="Phobius"/>
    </source>
</evidence>
<keyword evidence="3" id="KW-1185">Reference proteome</keyword>
<gene>
    <name evidence="2" type="ORF">F1B92_02815</name>
</gene>
<feature type="transmembrane region" description="Helical" evidence="1">
    <location>
        <begin position="170"/>
        <end position="189"/>
    </location>
</feature>
<sequence>MNKIFLGALCTLFFKIGLFANSVVLENEGILKEHTIEKMQIIGDELHTKTGVYLGICAVKNLGNLSLNEKAYEISKELKEPYVFLIIATENKKINIYTSSDVALNKDEILSPFPNKGSIIPLLVSVKKGQDPFNPALLNGYADMAEKIASSRGVELESNLANTNKNILNFIRIIFYGSIILVIVSGIYYKRIRKNGE</sequence>
<dbReference type="Proteomes" id="UP000476338">
    <property type="component" value="Unassembled WGS sequence"/>
</dbReference>
<reference evidence="2 3" key="2">
    <citation type="submission" date="2020-03" db="EMBL/GenBank/DDBJ databases">
        <title>Campylobacter portucalensis sp. nov., a new species of Campylobacter isolated from the reproductive tract of bulls.</title>
        <authorList>
            <person name="Silva M.F."/>
            <person name="Pereira G."/>
            <person name="Carneiro C."/>
            <person name="Hemphill A."/>
            <person name="Mateus L."/>
            <person name="Lopes-Da-Costa L."/>
            <person name="Silva E."/>
        </authorList>
    </citation>
    <scope>NUCLEOTIDE SEQUENCE [LARGE SCALE GENOMIC DNA]</scope>
    <source>
        <strain evidence="2 3">FMV-PI01</strain>
    </source>
</reference>
<dbReference type="AlphaFoldDB" id="A0A6L5WH14"/>